<evidence type="ECO:0000313" key="6">
    <source>
        <dbReference type="EMBL" id="KUL02877.1"/>
    </source>
</evidence>
<organism evidence="6 7">
    <name type="scientific">Methanoculleus marisnigri</name>
    <dbReference type="NCBI Taxonomy" id="2198"/>
    <lineage>
        <taxon>Archaea</taxon>
        <taxon>Methanobacteriati</taxon>
        <taxon>Methanobacteriota</taxon>
        <taxon>Stenosarchaea group</taxon>
        <taxon>Methanomicrobia</taxon>
        <taxon>Methanomicrobiales</taxon>
        <taxon>Methanomicrobiaceae</taxon>
        <taxon>Methanoculleus</taxon>
    </lineage>
</organism>
<dbReference type="Gene3D" id="3.30.1060.10">
    <property type="entry name" value="Peptide methionine sulphoxide reductase MsrA"/>
    <property type="match status" value="1"/>
</dbReference>
<dbReference type="GO" id="GO:0008113">
    <property type="term" value="F:peptide-methionine (S)-S-oxide reductase activity"/>
    <property type="evidence" value="ECO:0007669"/>
    <property type="project" value="UniProtKB-UniRule"/>
</dbReference>
<comment type="catalytic activity">
    <reaction evidence="2 4">
        <text>L-methionyl-[protein] + [thioredoxin]-disulfide + H2O = L-methionyl-(S)-S-oxide-[protein] + [thioredoxin]-dithiol</text>
        <dbReference type="Rhea" id="RHEA:14217"/>
        <dbReference type="Rhea" id="RHEA-COMP:10698"/>
        <dbReference type="Rhea" id="RHEA-COMP:10700"/>
        <dbReference type="Rhea" id="RHEA-COMP:12313"/>
        <dbReference type="Rhea" id="RHEA-COMP:12315"/>
        <dbReference type="ChEBI" id="CHEBI:15377"/>
        <dbReference type="ChEBI" id="CHEBI:16044"/>
        <dbReference type="ChEBI" id="CHEBI:29950"/>
        <dbReference type="ChEBI" id="CHEBI:44120"/>
        <dbReference type="ChEBI" id="CHEBI:50058"/>
        <dbReference type="EC" id="1.8.4.11"/>
    </reaction>
</comment>
<feature type="active site" evidence="4">
    <location>
        <position position="16"/>
    </location>
</feature>
<evidence type="ECO:0000313" key="7">
    <source>
        <dbReference type="Proteomes" id="UP000054598"/>
    </source>
</evidence>
<dbReference type="InterPro" id="IPR050162">
    <property type="entry name" value="MsrA_MetSO_reductase"/>
</dbReference>
<evidence type="ECO:0000256" key="4">
    <source>
        <dbReference type="HAMAP-Rule" id="MF_01401"/>
    </source>
</evidence>
<dbReference type="GO" id="GO:0034599">
    <property type="term" value="P:cellular response to oxidative stress"/>
    <property type="evidence" value="ECO:0007669"/>
    <property type="project" value="TreeGrafter"/>
</dbReference>
<comment type="function">
    <text evidence="4">Has an important function as a repair enzyme for proteins that have been inactivated by oxidation. Catalyzes the reversible oxidation-reduction of methionine sulfoxide in proteins to methionine.</text>
</comment>
<dbReference type="PATRIC" id="fig|2198.3.peg.405"/>
<evidence type="ECO:0000259" key="5">
    <source>
        <dbReference type="Pfam" id="PF01625"/>
    </source>
</evidence>
<dbReference type="GO" id="GO:0005737">
    <property type="term" value="C:cytoplasm"/>
    <property type="evidence" value="ECO:0007669"/>
    <property type="project" value="TreeGrafter"/>
</dbReference>
<dbReference type="AlphaFoldDB" id="A0A101IX10"/>
<sequence length="163" mass="18342">MAPEKDFERATFGAGCFWGVEETFRRVPGVVETAVGFMGGTLENPTYEDVCTGRTGHAEVVQVTYDPGAVSYRALLDVFWSVHDPTTQNRQGPDIGAQYRSVIFYHTPEQEKEARTSKEEEGRSGRFRRPIVTSIEPAGTFWRAEEYHQQYFAKRGGGHCRVG</sequence>
<keyword evidence="1 4" id="KW-0560">Oxidoreductase</keyword>
<dbReference type="NCBIfam" id="TIGR00401">
    <property type="entry name" value="msrA"/>
    <property type="match status" value="1"/>
</dbReference>
<dbReference type="PANTHER" id="PTHR42799">
    <property type="entry name" value="MITOCHONDRIAL PEPTIDE METHIONINE SULFOXIDE REDUCTASE"/>
    <property type="match status" value="1"/>
</dbReference>
<proteinExistence type="inferred from homology"/>
<comment type="caution">
    <text evidence="6">The sequence shown here is derived from an EMBL/GenBank/DDBJ whole genome shotgun (WGS) entry which is preliminary data.</text>
</comment>
<comment type="similarity">
    <text evidence="4">Belongs to the MsrA Met sulfoxide reductase family.</text>
</comment>
<protein>
    <recommendedName>
        <fullName evidence="4">Peptide methionine sulfoxide reductase MsrA</fullName>
        <shortName evidence="4">Protein-methionine-S-oxide reductase</shortName>
        <ecNumber evidence="4">1.8.4.11</ecNumber>
    </recommendedName>
    <alternativeName>
        <fullName evidence="4">Peptide-methionine (S)-S-oxide reductase</fullName>
        <shortName evidence="4">Peptide Met(O) reductase</shortName>
    </alternativeName>
</protein>
<accession>A0A101IX10</accession>
<feature type="domain" description="Peptide methionine sulphoxide reductase MsrA" evidence="5">
    <location>
        <begin position="10"/>
        <end position="160"/>
    </location>
</feature>
<dbReference type="SUPFAM" id="SSF55068">
    <property type="entry name" value="Peptide methionine sulfoxide reductase"/>
    <property type="match status" value="1"/>
</dbReference>
<dbReference type="GO" id="GO:0033744">
    <property type="term" value="F:L-methionine:thioredoxin-disulfide S-oxidoreductase activity"/>
    <property type="evidence" value="ECO:0007669"/>
    <property type="project" value="RHEA"/>
</dbReference>
<dbReference type="InterPro" id="IPR036509">
    <property type="entry name" value="Met_Sox_Rdtase_MsrA_sf"/>
</dbReference>
<dbReference type="FunFam" id="3.30.1060.10:FF:000002">
    <property type="entry name" value="Peptide methionine sulfoxide reductase"/>
    <property type="match status" value="1"/>
</dbReference>
<evidence type="ECO:0000256" key="3">
    <source>
        <dbReference type="ARBA" id="ARBA00048782"/>
    </source>
</evidence>
<comment type="catalytic activity">
    <reaction evidence="3 4">
        <text>[thioredoxin]-disulfide + L-methionine + H2O = L-methionine (S)-S-oxide + [thioredoxin]-dithiol</text>
        <dbReference type="Rhea" id="RHEA:19993"/>
        <dbReference type="Rhea" id="RHEA-COMP:10698"/>
        <dbReference type="Rhea" id="RHEA-COMP:10700"/>
        <dbReference type="ChEBI" id="CHEBI:15377"/>
        <dbReference type="ChEBI" id="CHEBI:29950"/>
        <dbReference type="ChEBI" id="CHEBI:50058"/>
        <dbReference type="ChEBI" id="CHEBI:57844"/>
        <dbReference type="ChEBI" id="CHEBI:58772"/>
        <dbReference type="EC" id="1.8.4.11"/>
    </reaction>
</comment>
<dbReference type="EMBL" id="LGHE01000046">
    <property type="protein sequence ID" value="KUL02877.1"/>
    <property type="molecule type" value="Genomic_DNA"/>
</dbReference>
<dbReference type="InterPro" id="IPR002569">
    <property type="entry name" value="Met_Sox_Rdtase_MsrA_dom"/>
</dbReference>
<dbReference type="HAMAP" id="MF_01401">
    <property type="entry name" value="MsrA"/>
    <property type="match status" value="1"/>
</dbReference>
<dbReference type="PANTHER" id="PTHR42799:SF2">
    <property type="entry name" value="MITOCHONDRIAL PEPTIDE METHIONINE SULFOXIDE REDUCTASE"/>
    <property type="match status" value="1"/>
</dbReference>
<name>A0A101IX10_9EURY</name>
<evidence type="ECO:0000256" key="1">
    <source>
        <dbReference type="ARBA" id="ARBA00023002"/>
    </source>
</evidence>
<dbReference type="Pfam" id="PF01625">
    <property type="entry name" value="PMSR"/>
    <property type="match status" value="1"/>
</dbReference>
<reference evidence="7" key="1">
    <citation type="journal article" date="2015" name="MBio">
        <title>Genome-Resolved Metagenomic Analysis Reveals Roles for Candidate Phyla and Other Microbial Community Members in Biogeochemical Transformations in Oil Reservoirs.</title>
        <authorList>
            <person name="Hu P."/>
            <person name="Tom L."/>
            <person name="Singh A."/>
            <person name="Thomas B.C."/>
            <person name="Baker B.J."/>
            <person name="Piceno Y.M."/>
            <person name="Andersen G.L."/>
            <person name="Banfield J.F."/>
        </authorList>
    </citation>
    <scope>NUCLEOTIDE SEQUENCE [LARGE SCALE GENOMIC DNA]</scope>
</reference>
<dbReference type="EC" id="1.8.4.11" evidence="4"/>
<evidence type="ECO:0000256" key="2">
    <source>
        <dbReference type="ARBA" id="ARBA00047806"/>
    </source>
</evidence>
<gene>
    <name evidence="4" type="primary">msrA</name>
    <name evidence="6" type="ORF">XE10_0585</name>
</gene>
<dbReference type="Proteomes" id="UP000054598">
    <property type="component" value="Unassembled WGS sequence"/>
</dbReference>